<evidence type="ECO:0000256" key="1">
    <source>
        <dbReference type="SAM" id="Phobius"/>
    </source>
</evidence>
<dbReference type="Proteomes" id="UP000625568">
    <property type="component" value="Chromosome 3"/>
</dbReference>
<organism evidence="2 3">
    <name type="scientific">Burkholderia dolosa</name>
    <dbReference type="NCBI Taxonomy" id="152500"/>
    <lineage>
        <taxon>Bacteria</taxon>
        <taxon>Pseudomonadati</taxon>
        <taxon>Pseudomonadota</taxon>
        <taxon>Betaproteobacteria</taxon>
        <taxon>Burkholderiales</taxon>
        <taxon>Burkholderiaceae</taxon>
        <taxon>Burkholderia</taxon>
        <taxon>Burkholderia cepacia complex</taxon>
    </lineage>
</organism>
<feature type="transmembrane region" description="Helical" evidence="1">
    <location>
        <begin position="114"/>
        <end position="144"/>
    </location>
</feature>
<proteinExistence type="predicted"/>
<accession>A0A892IKC7</accession>
<keyword evidence="3" id="KW-1185">Reference proteome</keyword>
<evidence type="ECO:0000313" key="2">
    <source>
        <dbReference type="EMBL" id="QRO81219.1"/>
    </source>
</evidence>
<keyword evidence="1" id="KW-1133">Transmembrane helix</keyword>
<sequence>MKLQTNAGRKMVAVLLGVSLCLSGCTTYQPVVRHAAQQPDAETAVRSTCSDLSVDPRRDVKVGDDIRFTTCDGLSGSMKVAAIDGTRIADERHEVDIRNLSELQVKSVSVGRSALVGLGMGVTVAIAITLVFSVGAMAAMLGMLHA</sequence>
<dbReference type="AlphaFoldDB" id="A0A892IKC7"/>
<gene>
    <name evidence="2" type="ORF">I6K02_25990</name>
</gene>
<dbReference type="GeneID" id="93131218"/>
<name>A0A892IKC7_9BURK</name>
<dbReference type="EMBL" id="CP069484">
    <property type="protein sequence ID" value="QRO81219.1"/>
    <property type="molecule type" value="Genomic_DNA"/>
</dbReference>
<dbReference type="RefSeq" id="WP_123806771.1">
    <property type="nucleotide sequence ID" value="NZ_CABVPR010000059.1"/>
</dbReference>
<keyword evidence="1" id="KW-0472">Membrane</keyword>
<evidence type="ECO:0000313" key="3">
    <source>
        <dbReference type="Proteomes" id="UP000625568"/>
    </source>
</evidence>
<keyword evidence="1" id="KW-0812">Transmembrane</keyword>
<reference evidence="2 3" key="1">
    <citation type="submission" date="2021-02" db="EMBL/GenBank/DDBJ databases">
        <title>FDA dAtabase for Regulatory Grade micrObial Sequences (FDA-ARGOS): Supporting development and validation of Infectious Disease Dx tests.</title>
        <authorList>
            <person name="Minogue T."/>
            <person name="Wolcott M."/>
            <person name="Wasieloski L."/>
            <person name="Aguilar W."/>
            <person name="Moore D."/>
            <person name="Jaissle J."/>
            <person name="Tallon L."/>
            <person name="Sadzewicz L."/>
            <person name="Zhao X."/>
            <person name="Boylan J."/>
            <person name="Ott S."/>
            <person name="Bowen H."/>
            <person name="Vavikolanu K."/>
            <person name="Mehta A."/>
            <person name="Aluvathingal J."/>
            <person name="Nadendla S."/>
            <person name="Yan Y."/>
            <person name="Sichtig H."/>
        </authorList>
    </citation>
    <scope>NUCLEOTIDE SEQUENCE [LARGE SCALE GENOMIC DNA]</scope>
    <source>
        <strain evidence="2 3">FDAARGOS_1272</strain>
    </source>
</reference>
<protein>
    <submittedName>
        <fullName evidence="2">Uncharacterized protein</fullName>
    </submittedName>
</protein>